<evidence type="ECO:0000256" key="7">
    <source>
        <dbReference type="ARBA" id="ARBA00023002"/>
    </source>
</evidence>
<dbReference type="GO" id="GO:0005506">
    <property type="term" value="F:iron ion binding"/>
    <property type="evidence" value="ECO:0007669"/>
    <property type="project" value="TreeGrafter"/>
</dbReference>
<keyword evidence="6 13" id="KW-1133">Transmembrane helix</keyword>
<dbReference type="GO" id="GO:0005789">
    <property type="term" value="C:endoplasmic reticulum membrane"/>
    <property type="evidence" value="ECO:0007669"/>
    <property type="project" value="TreeGrafter"/>
</dbReference>
<keyword evidence="5" id="KW-0276">Fatty acid metabolism</keyword>
<dbReference type="InterPro" id="IPR005804">
    <property type="entry name" value="FA_desaturase_dom"/>
</dbReference>
<evidence type="ECO:0000256" key="8">
    <source>
        <dbReference type="ARBA" id="ARBA00023004"/>
    </source>
</evidence>
<feature type="transmembrane region" description="Helical" evidence="13">
    <location>
        <begin position="220"/>
        <end position="239"/>
    </location>
</feature>
<feature type="transmembrane region" description="Helical" evidence="13">
    <location>
        <begin position="104"/>
        <end position="126"/>
    </location>
</feature>
<evidence type="ECO:0000256" key="11">
    <source>
        <dbReference type="ARBA" id="ARBA00023160"/>
    </source>
</evidence>
<feature type="domain" description="Fatty acid desaturase" evidence="14">
    <location>
        <begin position="99"/>
        <end position="309"/>
    </location>
</feature>
<evidence type="ECO:0000256" key="2">
    <source>
        <dbReference type="ARBA" id="ARBA00009295"/>
    </source>
</evidence>
<gene>
    <name evidence="15" type="ORF">QYM36_009501</name>
</gene>
<proteinExistence type="inferred from homology"/>
<comment type="cofactor">
    <cofactor evidence="12">
        <name>Fe(2+)</name>
        <dbReference type="ChEBI" id="CHEBI:29033"/>
    </cofactor>
</comment>
<dbReference type="PRINTS" id="PR00075">
    <property type="entry name" value="FACDDSATRASE"/>
</dbReference>
<dbReference type="InterPro" id="IPR015876">
    <property type="entry name" value="Acyl-CoA_DS"/>
</dbReference>
<dbReference type="PANTHER" id="PTHR11351:SF31">
    <property type="entry name" value="DESATURASE 1, ISOFORM A-RELATED"/>
    <property type="match status" value="1"/>
</dbReference>
<accession>A0AA88HQB0</accession>
<evidence type="ECO:0000256" key="6">
    <source>
        <dbReference type="ARBA" id="ARBA00022989"/>
    </source>
</evidence>
<keyword evidence="8" id="KW-0408">Iron</keyword>
<dbReference type="EMBL" id="JAVRJZ010000014">
    <property type="protein sequence ID" value="KAK2713645.1"/>
    <property type="molecule type" value="Genomic_DNA"/>
</dbReference>
<keyword evidence="11 12" id="KW-0275">Fatty acid biosynthesis</keyword>
<evidence type="ECO:0000256" key="10">
    <source>
        <dbReference type="ARBA" id="ARBA00023136"/>
    </source>
</evidence>
<evidence type="ECO:0000256" key="13">
    <source>
        <dbReference type="SAM" id="Phobius"/>
    </source>
</evidence>
<name>A0AA88HQB0_ARTSF</name>
<comment type="caution">
    <text evidence="15">The sequence shown here is derived from an EMBL/GenBank/DDBJ whole genome shotgun (WGS) entry which is preliminary data.</text>
</comment>
<dbReference type="AlphaFoldDB" id="A0AA88HQB0"/>
<evidence type="ECO:0000256" key="5">
    <source>
        <dbReference type="ARBA" id="ARBA00022832"/>
    </source>
</evidence>
<reference evidence="15" key="1">
    <citation type="submission" date="2023-07" db="EMBL/GenBank/DDBJ databases">
        <title>Chromosome-level genome assembly of Artemia franciscana.</title>
        <authorList>
            <person name="Jo E."/>
        </authorList>
    </citation>
    <scope>NUCLEOTIDE SEQUENCE</scope>
    <source>
        <tissue evidence="15">Whole body</tissue>
    </source>
</reference>
<dbReference type="CDD" id="cd03505">
    <property type="entry name" value="Delta9-FADS-like"/>
    <property type="match status" value="1"/>
</dbReference>
<feature type="transmembrane region" description="Helical" evidence="13">
    <location>
        <begin position="73"/>
        <end position="98"/>
    </location>
</feature>
<keyword evidence="4 12" id="KW-0812">Transmembrane</keyword>
<keyword evidence="9" id="KW-0443">Lipid metabolism</keyword>
<dbReference type="GO" id="GO:0006636">
    <property type="term" value="P:unsaturated fatty acid biosynthetic process"/>
    <property type="evidence" value="ECO:0007669"/>
    <property type="project" value="TreeGrafter"/>
</dbReference>
<evidence type="ECO:0000259" key="14">
    <source>
        <dbReference type="Pfam" id="PF00487"/>
    </source>
</evidence>
<protein>
    <recommendedName>
        <fullName evidence="14">Fatty acid desaturase domain-containing protein</fullName>
    </recommendedName>
</protein>
<keyword evidence="16" id="KW-1185">Reference proteome</keyword>
<dbReference type="Pfam" id="PF00487">
    <property type="entry name" value="FA_desaturase"/>
    <property type="match status" value="1"/>
</dbReference>
<organism evidence="15 16">
    <name type="scientific">Artemia franciscana</name>
    <name type="common">Brine shrimp</name>
    <name type="synonym">Artemia sanfranciscana</name>
    <dbReference type="NCBI Taxonomy" id="6661"/>
    <lineage>
        <taxon>Eukaryota</taxon>
        <taxon>Metazoa</taxon>
        <taxon>Ecdysozoa</taxon>
        <taxon>Arthropoda</taxon>
        <taxon>Crustacea</taxon>
        <taxon>Branchiopoda</taxon>
        <taxon>Anostraca</taxon>
        <taxon>Artemiidae</taxon>
        <taxon>Artemia</taxon>
    </lineage>
</organism>
<comment type="subcellular location">
    <subcellularLocation>
        <location evidence="1">Membrane</location>
        <topology evidence="1">Multi-pass membrane protein</topology>
    </subcellularLocation>
</comment>
<evidence type="ECO:0000256" key="3">
    <source>
        <dbReference type="ARBA" id="ARBA00022516"/>
    </source>
</evidence>
<evidence type="ECO:0000256" key="9">
    <source>
        <dbReference type="ARBA" id="ARBA00023098"/>
    </source>
</evidence>
<comment type="domain">
    <text evidence="12">The histidine box domains are involved in binding the catalytic metal ions.</text>
</comment>
<evidence type="ECO:0000313" key="15">
    <source>
        <dbReference type="EMBL" id="KAK2713645.1"/>
    </source>
</evidence>
<evidence type="ECO:0000256" key="1">
    <source>
        <dbReference type="ARBA" id="ARBA00004141"/>
    </source>
</evidence>
<evidence type="ECO:0000256" key="12">
    <source>
        <dbReference type="RuleBase" id="RU000581"/>
    </source>
</evidence>
<evidence type="ECO:0000256" key="4">
    <source>
        <dbReference type="ARBA" id="ARBA00022692"/>
    </source>
</evidence>
<keyword evidence="10 13" id="KW-0472">Membrane</keyword>
<keyword evidence="7 12" id="KW-0560">Oxidoreductase</keyword>
<dbReference type="PANTHER" id="PTHR11351">
    <property type="entry name" value="ACYL-COA DESATURASE"/>
    <property type="match status" value="1"/>
</dbReference>
<dbReference type="Proteomes" id="UP001187531">
    <property type="component" value="Unassembled WGS sequence"/>
</dbReference>
<feature type="transmembrane region" description="Helical" evidence="13">
    <location>
        <begin position="245"/>
        <end position="267"/>
    </location>
</feature>
<comment type="similarity">
    <text evidence="2 12">Belongs to the fatty acid desaturase type 1 family.</text>
</comment>
<keyword evidence="3 12" id="KW-0444">Lipid biosynthesis</keyword>
<sequence>MFKRCLKLATVIQKKFCDLVGETEFYSPLPQKEQQVSADNTVTTFKRFEVEETDFLDKEDYEEDEKKLENEIVWVNVVIFSVLHIAALYGGCLLLFSAKWQTVVFTYFLSVVGGVLGIAAGAHRLWSHRSYKAKLPLRVLLMIANTLAWQNSLYEWARDHRVHHKFGETNADPHNSRRGFFFSHVGWLLVKKHPDVKAKGSMLDMSDLLADPVIRFQKQYYTPLAMIFCFILPTVVPAICWDESYWVAFFGPAIGRLVFTLNATWMINSFAHMWGNKPYDKYIAPTESKLVTFFTLGEGWHNYHHTFPQDYRSGELGGTRANLTTLLIDFFFLLGQVYDRKTVSDEHVLKRSKRTGDGSHAPVK</sequence>
<evidence type="ECO:0000313" key="16">
    <source>
        <dbReference type="Proteomes" id="UP001187531"/>
    </source>
</evidence>
<dbReference type="GO" id="GO:0004768">
    <property type="term" value="F:stearoyl-CoA 9-desaturase activity"/>
    <property type="evidence" value="ECO:0007669"/>
    <property type="project" value="TreeGrafter"/>
</dbReference>